<reference evidence="8 9" key="1">
    <citation type="submission" date="2018-08" db="EMBL/GenBank/DDBJ databases">
        <title>Lactobacillus suantsai sp. nov., isolated from traditional fermented suan-tsai in Taiwan.</title>
        <authorList>
            <person name="Huang C.-H."/>
        </authorList>
    </citation>
    <scope>NUCLEOTIDE SEQUENCE [LARGE SCALE GENOMIC DNA]</scope>
    <source>
        <strain evidence="8 9">BCRC 12945</strain>
    </source>
</reference>
<dbReference type="SUPFAM" id="SSF51905">
    <property type="entry name" value="FAD/NAD(P)-binding domain"/>
    <property type="match status" value="1"/>
</dbReference>
<evidence type="ECO:0000256" key="4">
    <source>
        <dbReference type="PIRSR" id="PIRSR000350-3"/>
    </source>
</evidence>
<evidence type="ECO:0000313" key="8">
    <source>
        <dbReference type="EMBL" id="RXI78888.1"/>
    </source>
</evidence>
<dbReference type="Proteomes" id="UP000290602">
    <property type="component" value="Unassembled WGS sequence"/>
</dbReference>
<keyword evidence="4" id="KW-0520">NAD</keyword>
<sequence length="446" mass="48212">MAKQTYQYDVLYLGCGHGTFDGAAPLAGKGVKVGIIEADKIGGTCPNRGCNAKISLDAPVALQRQLAELNPILTGQTRLNWDANVAHKNDVIGGLPDMICGLLEDSGIDVIHGYGRLVDAHTIRVDAETYTAENIVLATGLHPHRLDIPGREFLHDSTDFMDLPTMPKRLTVIGGGYIALEMASIANAAGSDVTIVLHGDKALRAFYQPFVEQVLSDLTDHGVKILRETTVTAVTHEADDYELTTDTDQTLTADWILDATGRNPNTADLGLDEVGVDYTDAGITVNDHLQTSVDNIYASGDVIAKDQPRLTPTAIFESMYLMHTFAGETTEAIDYPPIPTVVFTSPRIAQVGVTVDQAQADPDHYTVVKNHIPDDWYRQVTQETTGDNALIYDADHHLVGVTEVSAQAADVINTLLPAITFKYGPAELERLVPLFPTIGADAWGEI</sequence>
<feature type="domain" description="Pyridine nucleotide-disulphide oxidoreductase dimerisation" evidence="6">
    <location>
        <begin position="338"/>
        <end position="438"/>
    </location>
</feature>
<dbReference type="PRINTS" id="PR00368">
    <property type="entry name" value="FADPNR"/>
</dbReference>
<protein>
    <submittedName>
        <fullName evidence="8">NAD(P)/FAD-dependent oxidoreductase</fullName>
    </submittedName>
</protein>
<keyword evidence="9" id="KW-1185">Reference proteome</keyword>
<keyword evidence="3 4" id="KW-0274">FAD</keyword>
<proteinExistence type="inferred from homology"/>
<dbReference type="InterPro" id="IPR001100">
    <property type="entry name" value="Pyr_nuc-diS_OxRdtase"/>
</dbReference>
<feature type="binding site" evidence="4">
    <location>
        <position position="115"/>
    </location>
    <ligand>
        <name>FAD</name>
        <dbReference type="ChEBI" id="CHEBI:57692"/>
    </ligand>
</feature>
<dbReference type="InterPro" id="IPR016156">
    <property type="entry name" value="FAD/NAD-linked_Rdtase_dimer_sf"/>
</dbReference>
<feature type="disulfide bond" description="Redox-active" evidence="5">
    <location>
        <begin position="45"/>
        <end position="50"/>
    </location>
</feature>
<accession>A0A4Q0VIT5</accession>
<dbReference type="EMBL" id="QXIL01000007">
    <property type="protein sequence ID" value="RXI78888.1"/>
    <property type="molecule type" value="Genomic_DNA"/>
</dbReference>
<evidence type="ECO:0000259" key="6">
    <source>
        <dbReference type="Pfam" id="PF02852"/>
    </source>
</evidence>
<dbReference type="RefSeq" id="WP_129032179.1">
    <property type="nucleotide sequence ID" value="NZ_CP059603.1"/>
</dbReference>
<dbReference type="Pfam" id="PF07992">
    <property type="entry name" value="Pyr_redox_2"/>
    <property type="match status" value="1"/>
</dbReference>
<dbReference type="Pfam" id="PF02852">
    <property type="entry name" value="Pyr_redox_dim"/>
    <property type="match status" value="1"/>
</dbReference>
<dbReference type="InterPro" id="IPR023753">
    <property type="entry name" value="FAD/NAD-binding_dom"/>
</dbReference>
<evidence type="ECO:0000256" key="3">
    <source>
        <dbReference type="ARBA" id="ARBA00022827"/>
    </source>
</evidence>
<organism evidence="8 9">
    <name type="scientific">Levilactobacillus suantsaii</name>
    <dbReference type="NCBI Taxonomy" id="2292255"/>
    <lineage>
        <taxon>Bacteria</taxon>
        <taxon>Bacillati</taxon>
        <taxon>Bacillota</taxon>
        <taxon>Bacilli</taxon>
        <taxon>Lactobacillales</taxon>
        <taxon>Lactobacillaceae</taxon>
        <taxon>Levilactobacillus</taxon>
    </lineage>
</organism>
<dbReference type="GO" id="GO:0000166">
    <property type="term" value="F:nucleotide binding"/>
    <property type="evidence" value="ECO:0007669"/>
    <property type="project" value="UniProtKB-KW"/>
</dbReference>
<name>A0A4Q0VIT5_9LACO</name>
<evidence type="ECO:0000259" key="7">
    <source>
        <dbReference type="Pfam" id="PF07992"/>
    </source>
</evidence>
<feature type="binding site" evidence="4">
    <location>
        <begin position="174"/>
        <end position="181"/>
    </location>
    <ligand>
        <name>NAD(+)</name>
        <dbReference type="ChEBI" id="CHEBI:57540"/>
    </ligand>
</feature>
<feature type="domain" description="FAD/NAD(P)-binding" evidence="7">
    <location>
        <begin position="8"/>
        <end position="316"/>
    </location>
</feature>
<evidence type="ECO:0000256" key="5">
    <source>
        <dbReference type="PIRSR" id="PIRSR000350-4"/>
    </source>
</evidence>
<dbReference type="AlphaFoldDB" id="A0A4Q0VIT5"/>
<dbReference type="InterPro" id="IPR004099">
    <property type="entry name" value="Pyr_nucl-diS_OxRdtase_dimer"/>
</dbReference>
<dbReference type="Gene3D" id="3.50.50.60">
    <property type="entry name" value="FAD/NAD(P)-binding domain"/>
    <property type="match status" value="1"/>
</dbReference>
<dbReference type="SUPFAM" id="SSF55424">
    <property type="entry name" value="FAD/NAD-linked reductases, dimerisation (C-terminal) domain"/>
    <property type="match status" value="1"/>
</dbReference>
<comment type="similarity">
    <text evidence="1">Belongs to the class-I pyridine nucleotide-disulfide oxidoreductase family.</text>
</comment>
<keyword evidence="2" id="KW-0285">Flavoprotein</keyword>
<keyword evidence="4" id="KW-0547">Nucleotide-binding</keyword>
<dbReference type="PANTHER" id="PTHR43014:SF5">
    <property type="entry name" value="GLUTATHIONE REDUCTASE (NADPH)"/>
    <property type="match status" value="1"/>
</dbReference>
<dbReference type="OrthoDB" id="9800167at2"/>
<evidence type="ECO:0000256" key="2">
    <source>
        <dbReference type="ARBA" id="ARBA00022630"/>
    </source>
</evidence>
<dbReference type="GO" id="GO:0016491">
    <property type="term" value="F:oxidoreductase activity"/>
    <property type="evidence" value="ECO:0007669"/>
    <property type="project" value="InterPro"/>
</dbReference>
<dbReference type="InterPro" id="IPR036188">
    <property type="entry name" value="FAD/NAD-bd_sf"/>
</dbReference>
<dbReference type="PIRSF" id="PIRSF000350">
    <property type="entry name" value="Mercury_reductase_MerA"/>
    <property type="match status" value="1"/>
</dbReference>
<gene>
    <name evidence="8" type="ORF">DXH47_05070</name>
</gene>
<evidence type="ECO:0000256" key="1">
    <source>
        <dbReference type="ARBA" id="ARBA00007532"/>
    </source>
</evidence>
<evidence type="ECO:0000313" key="9">
    <source>
        <dbReference type="Proteomes" id="UP000290602"/>
    </source>
</evidence>
<comment type="caution">
    <text evidence="8">The sequence shown here is derived from an EMBL/GenBank/DDBJ whole genome shotgun (WGS) entry which is preliminary data.</text>
</comment>
<feature type="binding site" evidence="4">
    <location>
        <position position="261"/>
    </location>
    <ligand>
        <name>NAD(+)</name>
        <dbReference type="ChEBI" id="CHEBI:57540"/>
    </ligand>
</feature>
<dbReference type="PANTHER" id="PTHR43014">
    <property type="entry name" value="MERCURIC REDUCTASE"/>
    <property type="match status" value="1"/>
</dbReference>
<comment type="cofactor">
    <cofactor evidence="4">
        <name>FAD</name>
        <dbReference type="ChEBI" id="CHEBI:57692"/>
    </cofactor>
    <text evidence="4">Binds 1 FAD per subunit.</text>
</comment>
<dbReference type="PRINTS" id="PR00411">
    <property type="entry name" value="PNDRDTASEI"/>
</dbReference>
<feature type="binding site" evidence="4">
    <location>
        <position position="301"/>
    </location>
    <ligand>
        <name>FAD</name>
        <dbReference type="ChEBI" id="CHEBI:57692"/>
    </ligand>
</feature>